<dbReference type="PANTHER" id="PTHR43877:SF5">
    <property type="entry name" value="BLL8307 PROTEIN"/>
    <property type="match status" value="1"/>
</dbReference>
<dbReference type="GO" id="GO:0016747">
    <property type="term" value="F:acyltransferase activity, transferring groups other than amino-acyl groups"/>
    <property type="evidence" value="ECO:0007669"/>
    <property type="project" value="InterPro"/>
</dbReference>
<comment type="caution">
    <text evidence="4">The sequence shown here is derived from an EMBL/GenBank/DDBJ whole genome shotgun (WGS) entry which is preliminary data.</text>
</comment>
<dbReference type="PROSITE" id="PS51186">
    <property type="entry name" value="GNAT"/>
    <property type="match status" value="1"/>
</dbReference>
<organism evidence="4 5">
    <name type="scientific">Cereibacter azotoformans</name>
    <dbReference type="NCBI Taxonomy" id="43057"/>
    <lineage>
        <taxon>Bacteria</taxon>
        <taxon>Pseudomonadati</taxon>
        <taxon>Pseudomonadota</taxon>
        <taxon>Alphaproteobacteria</taxon>
        <taxon>Rhodobacterales</taxon>
        <taxon>Paracoccaceae</taxon>
        <taxon>Cereibacter</taxon>
    </lineage>
</organism>
<evidence type="ECO:0000256" key="2">
    <source>
        <dbReference type="ARBA" id="ARBA00023315"/>
    </source>
</evidence>
<feature type="domain" description="N-acetyltransferase" evidence="3">
    <location>
        <begin position="7"/>
        <end position="157"/>
    </location>
</feature>
<proteinExistence type="predicted"/>
<dbReference type="Proteomes" id="UP000244060">
    <property type="component" value="Unassembled WGS sequence"/>
</dbReference>
<dbReference type="Gene3D" id="3.40.630.30">
    <property type="match status" value="1"/>
</dbReference>
<evidence type="ECO:0000313" key="4">
    <source>
        <dbReference type="EMBL" id="PTR14297.1"/>
    </source>
</evidence>
<evidence type="ECO:0000313" key="5">
    <source>
        <dbReference type="Proteomes" id="UP000244060"/>
    </source>
</evidence>
<dbReference type="InterPro" id="IPR000182">
    <property type="entry name" value="GNAT_dom"/>
</dbReference>
<dbReference type="Pfam" id="PF00583">
    <property type="entry name" value="Acetyltransf_1"/>
    <property type="match status" value="1"/>
</dbReference>
<dbReference type="InterPro" id="IPR016181">
    <property type="entry name" value="Acyl_CoA_acyltransferase"/>
</dbReference>
<evidence type="ECO:0000256" key="1">
    <source>
        <dbReference type="ARBA" id="ARBA00022679"/>
    </source>
</evidence>
<protein>
    <submittedName>
        <fullName evidence="4">Putative acetyltransferase</fullName>
    </submittedName>
</protein>
<dbReference type="AlphaFoldDB" id="A0A2T5JVT8"/>
<dbReference type="SUPFAM" id="SSF55729">
    <property type="entry name" value="Acyl-CoA N-acyltransferases (Nat)"/>
    <property type="match status" value="1"/>
</dbReference>
<dbReference type="PANTHER" id="PTHR43877">
    <property type="entry name" value="AMINOALKYLPHOSPHONATE N-ACETYLTRANSFERASE-RELATED-RELATED"/>
    <property type="match status" value="1"/>
</dbReference>
<dbReference type="RefSeq" id="WP_108221866.1">
    <property type="nucleotide sequence ID" value="NZ_QAOT01000017.1"/>
</dbReference>
<sequence length="157" mass="17024">MPTDADLDIRRDDPTDPAFAPLFERHLTLMWATSPPESVHALDPADLAVPGVRFYGMRRAGLLVGMGAFKAIDATHAEIKSMHVLTETRGQGLAARLLAHLLAEARAAGFARMSLETGVEPAFAPARTLYARAGFAPCGPFEGYREDPNSLFMTRSL</sequence>
<keyword evidence="1 4" id="KW-0808">Transferase</keyword>
<dbReference type="EMBL" id="QAOT01000017">
    <property type="protein sequence ID" value="PTR14297.1"/>
    <property type="molecule type" value="Genomic_DNA"/>
</dbReference>
<evidence type="ECO:0000259" key="3">
    <source>
        <dbReference type="PROSITE" id="PS51186"/>
    </source>
</evidence>
<keyword evidence="2" id="KW-0012">Acyltransferase</keyword>
<gene>
    <name evidence="4" type="ORF">C8J28_11766</name>
</gene>
<accession>A0A2T5JVT8</accession>
<name>A0A2T5JVT8_9RHOB</name>
<keyword evidence="5" id="KW-1185">Reference proteome</keyword>
<dbReference type="OrthoDB" id="9803233at2"/>
<reference evidence="4 5" key="1">
    <citation type="submission" date="2018-04" db="EMBL/GenBank/DDBJ databases">
        <title>Genomic Encyclopedia of Type Strains, Phase III (KMG-III): the genomes of soil and plant-associated and newly described type strains.</title>
        <authorList>
            <person name="Whitman W."/>
        </authorList>
    </citation>
    <scope>NUCLEOTIDE SEQUENCE [LARGE SCALE GENOMIC DNA]</scope>
    <source>
        <strain evidence="4 5">KA25</strain>
    </source>
</reference>
<dbReference type="InterPro" id="IPR050832">
    <property type="entry name" value="Bact_Acetyltransf"/>
</dbReference>